<feature type="region of interest" description="Disordered" evidence="1">
    <location>
        <begin position="1"/>
        <end position="34"/>
    </location>
</feature>
<proteinExistence type="predicted"/>
<protein>
    <submittedName>
        <fullName evidence="2">Uncharacterized protein</fullName>
    </submittedName>
</protein>
<dbReference type="Proteomes" id="UP000009097">
    <property type="component" value="Unassembled WGS sequence"/>
</dbReference>
<dbReference type="VEuPathDB" id="FungiDB:FOXG_17902"/>
<dbReference type="AlphaFoldDB" id="A0A0J9WG92"/>
<dbReference type="KEGG" id="fox:FOXG_17902"/>
<dbReference type="GeneID" id="28958608"/>
<dbReference type="RefSeq" id="XP_018232672.1">
    <property type="nucleotide sequence ID" value="XM_018397910.1"/>
</dbReference>
<name>A0A0J9WG92_FUSO4</name>
<sequence length="34" mass="3556">MSRKGKIEAVRSGATKSKGHGKELAAGSLIATWE</sequence>
<evidence type="ECO:0000313" key="3">
    <source>
        <dbReference type="Proteomes" id="UP000009097"/>
    </source>
</evidence>
<gene>
    <name evidence="2" type="ORF">FOXG_17902</name>
</gene>
<dbReference type="EMBL" id="DS231696">
    <property type="protein sequence ID" value="KNA94626.1"/>
    <property type="molecule type" value="Genomic_DNA"/>
</dbReference>
<organism evidence="2 3">
    <name type="scientific">Fusarium oxysporum f. sp. lycopersici (strain 4287 / CBS 123668 / FGSC 9935 / NRRL 34936)</name>
    <name type="common">Fusarium vascular wilt of tomato</name>
    <dbReference type="NCBI Taxonomy" id="426428"/>
    <lineage>
        <taxon>Eukaryota</taxon>
        <taxon>Fungi</taxon>
        <taxon>Dikarya</taxon>
        <taxon>Ascomycota</taxon>
        <taxon>Pezizomycotina</taxon>
        <taxon>Sordariomycetes</taxon>
        <taxon>Hypocreomycetidae</taxon>
        <taxon>Hypocreales</taxon>
        <taxon>Nectriaceae</taxon>
        <taxon>Fusarium</taxon>
        <taxon>Fusarium oxysporum species complex</taxon>
    </lineage>
</organism>
<evidence type="ECO:0000313" key="2">
    <source>
        <dbReference type="EMBL" id="KNA94626.1"/>
    </source>
</evidence>
<reference evidence="2" key="2">
    <citation type="journal article" date="2010" name="Nature">
        <title>Comparative genomics reveals mobile pathogenicity chromosomes in Fusarium.</title>
        <authorList>
            <person name="Ma L.J."/>
            <person name="van der Does H.C."/>
            <person name="Borkovich K.A."/>
            <person name="Coleman J.J."/>
            <person name="Daboussi M.J."/>
            <person name="Di Pietro A."/>
            <person name="Dufresne M."/>
            <person name="Freitag M."/>
            <person name="Grabherr M."/>
            <person name="Henrissat B."/>
            <person name="Houterman P.M."/>
            <person name="Kang S."/>
            <person name="Shim W.B."/>
            <person name="Woloshuk C."/>
            <person name="Xie X."/>
            <person name="Xu J.R."/>
            <person name="Antoniw J."/>
            <person name="Baker S.E."/>
            <person name="Bluhm B.H."/>
            <person name="Breakspear A."/>
            <person name="Brown D.W."/>
            <person name="Butchko R.A."/>
            <person name="Chapman S."/>
            <person name="Coulson R."/>
            <person name="Coutinho P.M."/>
            <person name="Danchin E.G."/>
            <person name="Diener A."/>
            <person name="Gale L.R."/>
            <person name="Gardiner D.M."/>
            <person name="Goff S."/>
            <person name="Hammond-Kosack K.E."/>
            <person name="Hilburn K."/>
            <person name="Hua-Van A."/>
            <person name="Jonkers W."/>
            <person name="Kazan K."/>
            <person name="Kodira C.D."/>
            <person name="Koehrsen M."/>
            <person name="Kumar L."/>
            <person name="Lee Y.H."/>
            <person name="Li L."/>
            <person name="Manners J.M."/>
            <person name="Miranda-Saavedra D."/>
            <person name="Mukherjee M."/>
            <person name="Park G."/>
            <person name="Park J."/>
            <person name="Park S.Y."/>
            <person name="Proctor R.H."/>
            <person name="Regev A."/>
            <person name="Ruiz-Roldan M.C."/>
            <person name="Sain D."/>
            <person name="Sakthikumar S."/>
            <person name="Sykes S."/>
            <person name="Schwartz D.C."/>
            <person name="Turgeon B.G."/>
            <person name="Wapinski I."/>
            <person name="Yoder O."/>
            <person name="Young S."/>
            <person name="Zeng Q."/>
            <person name="Zhou S."/>
            <person name="Galagan J."/>
            <person name="Cuomo C.A."/>
            <person name="Kistler H.C."/>
            <person name="Rep M."/>
        </authorList>
    </citation>
    <scope>NUCLEOTIDE SEQUENCE [LARGE SCALE GENOMIC DNA]</scope>
    <source>
        <strain evidence="2">4287</strain>
    </source>
</reference>
<accession>A0A0J9WG92</accession>
<reference evidence="2" key="1">
    <citation type="submission" date="2007-04" db="EMBL/GenBank/DDBJ databases">
        <authorList>
            <consortium name="The Broad Institute Genome Sequencing Platform"/>
            <person name="Birren B."/>
            <person name="Lander E."/>
            <person name="Galagan J."/>
            <person name="Nusbaum C."/>
            <person name="Devon K."/>
            <person name="Ma L.-J."/>
            <person name="Jaffe D."/>
            <person name="Butler J."/>
            <person name="Alvarez P."/>
            <person name="Gnerre S."/>
            <person name="Grabherr M."/>
            <person name="Kleber M."/>
            <person name="Mauceli E."/>
            <person name="Brockman W."/>
            <person name="MacCallum I.A."/>
            <person name="Young S."/>
            <person name="LaButti K."/>
            <person name="DeCaprio D."/>
            <person name="Crawford M."/>
            <person name="Koehrsen M."/>
            <person name="Engels R."/>
            <person name="Montgomery P."/>
            <person name="Pearson M."/>
            <person name="Howarth C."/>
            <person name="Larson L."/>
            <person name="White J."/>
            <person name="O'Leary S."/>
            <person name="Kodira C."/>
            <person name="Zeng Q."/>
            <person name="Yandava C."/>
            <person name="Alvarado L."/>
            <person name="Kistler C."/>
            <person name="Shim W.-B."/>
            <person name="Kang S."/>
            <person name="Woloshuk C."/>
        </authorList>
    </citation>
    <scope>NUCLEOTIDE SEQUENCE</scope>
    <source>
        <strain evidence="2">4287</strain>
    </source>
</reference>
<evidence type="ECO:0000256" key="1">
    <source>
        <dbReference type="SAM" id="MobiDB-lite"/>
    </source>
</evidence>